<evidence type="ECO:0000313" key="1">
    <source>
        <dbReference type="EMBL" id="TPN86053.1"/>
    </source>
</evidence>
<dbReference type="PANTHER" id="PTHR37841">
    <property type="entry name" value="GLR2918 PROTEIN"/>
    <property type="match status" value="1"/>
</dbReference>
<organism evidence="1 2">
    <name type="scientific">Aquimarina algicola</name>
    <dbReference type="NCBI Taxonomy" id="2589995"/>
    <lineage>
        <taxon>Bacteria</taxon>
        <taxon>Pseudomonadati</taxon>
        <taxon>Bacteroidota</taxon>
        <taxon>Flavobacteriia</taxon>
        <taxon>Flavobacteriales</taxon>
        <taxon>Flavobacteriaceae</taxon>
        <taxon>Aquimarina</taxon>
    </lineage>
</organism>
<dbReference type="OrthoDB" id="5464673at2"/>
<dbReference type="Proteomes" id="UP000315540">
    <property type="component" value="Unassembled WGS sequence"/>
</dbReference>
<dbReference type="EMBL" id="VFWZ01000003">
    <property type="protein sequence ID" value="TPN86053.1"/>
    <property type="molecule type" value="Genomic_DNA"/>
</dbReference>
<protein>
    <submittedName>
        <fullName evidence="1">WG repeat-containing protein</fullName>
    </submittedName>
</protein>
<dbReference type="PANTHER" id="PTHR37841:SF1">
    <property type="entry name" value="DUF3298 DOMAIN-CONTAINING PROTEIN"/>
    <property type="match status" value="1"/>
</dbReference>
<dbReference type="AlphaFoldDB" id="A0A504JEK7"/>
<gene>
    <name evidence="1" type="ORF">FHK87_12320</name>
</gene>
<keyword evidence="2" id="KW-1185">Reference proteome</keyword>
<dbReference type="Pfam" id="PF14903">
    <property type="entry name" value="WG_beta_rep"/>
    <property type="match status" value="2"/>
</dbReference>
<name>A0A504JEK7_9FLAO</name>
<dbReference type="InterPro" id="IPR032774">
    <property type="entry name" value="WG_beta_rep"/>
</dbReference>
<comment type="caution">
    <text evidence="1">The sequence shown here is derived from an EMBL/GenBank/DDBJ whole genome shotgun (WGS) entry which is preliminary data.</text>
</comment>
<accession>A0A504JEK7</accession>
<sequence>MKNILTIIILFTLTTQLFAQEFELIPYRIDNKWGFSDSNKKILIKPKFQDVIPFNKGYAAFKLNNKWGFIDVKGREIVEPKYDSISEYFQNLFIGGDISSPIYKTGIKVYENNKSFYVDANGTIFKNNPETIYFVDDEEEEIEIIEKNGKYGIKNILFDRTVEPKYDSVQITQIGIIAELNGQFGVINLNTFSVIVPFDYKSIAPTEDGHGFYVTDEKGKVGYFNRNGNEKIAPKYKALVKISYSELEFMFSHNEEIYGYINVSEEPVKVIKPKYLIIGKFINGYSKIKNKNGKYGYINHKGVEYFEN</sequence>
<evidence type="ECO:0000313" key="2">
    <source>
        <dbReference type="Proteomes" id="UP000315540"/>
    </source>
</evidence>
<proteinExistence type="predicted"/>
<dbReference type="SUPFAM" id="SSF69360">
    <property type="entry name" value="Cell wall binding repeat"/>
    <property type="match status" value="1"/>
</dbReference>
<reference evidence="1 2" key="1">
    <citation type="submission" date="2019-06" db="EMBL/GenBank/DDBJ databases">
        <authorList>
            <person name="Meng X."/>
        </authorList>
    </citation>
    <scope>NUCLEOTIDE SEQUENCE [LARGE SCALE GENOMIC DNA]</scope>
    <source>
        <strain evidence="1 2">M625</strain>
    </source>
</reference>
<dbReference type="RefSeq" id="WP_140593289.1">
    <property type="nucleotide sequence ID" value="NZ_VFWZ01000003.1"/>
</dbReference>